<accession>A0A8H7VD98</accession>
<organism evidence="1 2">
    <name type="scientific">Circinella minor</name>
    <dbReference type="NCBI Taxonomy" id="1195481"/>
    <lineage>
        <taxon>Eukaryota</taxon>
        <taxon>Fungi</taxon>
        <taxon>Fungi incertae sedis</taxon>
        <taxon>Mucoromycota</taxon>
        <taxon>Mucoromycotina</taxon>
        <taxon>Mucoromycetes</taxon>
        <taxon>Mucorales</taxon>
        <taxon>Lichtheimiaceae</taxon>
        <taxon>Circinella</taxon>
    </lineage>
</organism>
<dbReference type="EMBL" id="JAEPRB010000440">
    <property type="protein sequence ID" value="KAG2216200.1"/>
    <property type="molecule type" value="Genomic_DNA"/>
</dbReference>
<evidence type="ECO:0000313" key="1">
    <source>
        <dbReference type="EMBL" id="KAG2216200.1"/>
    </source>
</evidence>
<gene>
    <name evidence="1" type="ORF">INT45_000800</name>
</gene>
<dbReference type="OrthoDB" id="2289433at2759"/>
<keyword evidence="2" id="KW-1185">Reference proteome</keyword>
<evidence type="ECO:0000313" key="2">
    <source>
        <dbReference type="Proteomes" id="UP000646827"/>
    </source>
</evidence>
<proteinExistence type="predicted"/>
<reference evidence="1 2" key="1">
    <citation type="submission" date="2020-12" db="EMBL/GenBank/DDBJ databases">
        <title>Metabolic potential, ecology and presence of endohyphal bacteria is reflected in genomic diversity of Mucoromycotina.</title>
        <authorList>
            <person name="Muszewska A."/>
            <person name="Okrasinska A."/>
            <person name="Steczkiewicz K."/>
            <person name="Drgas O."/>
            <person name="Orlowska M."/>
            <person name="Perlinska-Lenart U."/>
            <person name="Aleksandrzak-Piekarczyk T."/>
            <person name="Szatraj K."/>
            <person name="Zielenkiewicz U."/>
            <person name="Pilsyk S."/>
            <person name="Malc E."/>
            <person name="Mieczkowski P."/>
            <person name="Kruszewska J.S."/>
            <person name="Biernat P."/>
            <person name="Pawlowska J."/>
        </authorList>
    </citation>
    <scope>NUCLEOTIDE SEQUENCE [LARGE SCALE GENOMIC DNA]</scope>
    <source>
        <strain evidence="1 2">CBS 142.35</strain>
    </source>
</reference>
<dbReference type="Proteomes" id="UP000646827">
    <property type="component" value="Unassembled WGS sequence"/>
</dbReference>
<sequence>MWVLSTGTVVEERMKELALKCIYEHLCHSLILDPSDKNWEKDFTTEELAEIRSFKAPSIPLMPMNLEIYLKSYFNKNIINTYLKKRTPSEADILQQVWGFIDHCYDASDVVVSLGKKGSRSSSEDRNNDRALATVAPIQRKEVGTKVDILFTFCAYELGTAEVGNLSDVSSTKTFQKSGIKCPKTMKSMFNNILMSYPSLSINLLIMDSPSSHACRISKLPRFLQYPTIPASLMRDLSLSIKLVWGTKKLMENVTNEITNASKASCLDFTKPTTLPIPPLFTPTTTKKNQ</sequence>
<comment type="caution">
    <text evidence="1">The sequence shown here is derived from an EMBL/GenBank/DDBJ whole genome shotgun (WGS) entry which is preliminary data.</text>
</comment>
<name>A0A8H7VD98_9FUNG</name>
<feature type="non-terminal residue" evidence="1">
    <location>
        <position position="290"/>
    </location>
</feature>
<protein>
    <submittedName>
        <fullName evidence="1">Uncharacterized protein</fullName>
    </submittedName>
</protein>
<dbReference type="AlphaFoldDB" id="A0A8H7VD98"/>